<sequence>MVMAVQAPQGFWRLHSRKPNSQLHPPQFLPPQPATSSRRKALDFSCTATGNDDYYLIDAEESAGDGFSFSGGKYSGEPSPSDEWFKLGKMVKAHPVFGSKEKAQDPIFGLKMGSASQTSDDLFRWFCVESGSADSPTVVLVHGFPSQAYSYRKVLPVLSKNYHPVAFDWLGFGFSDKPQPKYGFDYTLDEYASSLESLINEIGPSKISLVAQGYSAPVAVKYASSHQDKISSLILLNPPLTAAHANLPSTLSIFSNFLLGEIFSQDPLRASDKVLTSSGPYKMKEDDAMVYRSPYLTSGSAGFALNAISRAMKKDLKRYVEEAKEMLLDKSWGVQTTVCWGRRDRWLSFDGVEELLKGSKVKLIELPMAGHHVQEDSGDELGGIISGVISGRIRN</sequence>
<accession>A0AAV2F5L0</accession>
<feature type="region of interest" description="Disordered" evidence="2">
    <location>
        <begin position="16"/>
        <end position="36"/>
    </location>
</feature>
<dbReference type="GO" id="GO:0004301">
    <property type="term" value="F:epoxide hydrolase activity"/>
    <property type="evidence" value="ECO:0007669"/>
    <property type="project" value="TreeGrafter"/>
</dbReference>
<dbReference type="InterPro" id="IPR029058">
    <property type="entry name" value="AB_hydrolase_fold"/>
</dbReference>
<evidence type="ECO:0000256" key="2">
    <source>
        <dbReference type="SAM" id="MobiDB-lite"/>
    </source>
</evidence>
<evidence type="ECO:0000259" key="3">
    <source>
        <dbReference type="Pfam" id="PF00561"/>
    </source>
</evidence>
<evidence type="ECO:0000256" key="1">
    <source>
        <dbReference type="ARBA" id="ARBA00022801"/>
    </source>
</evidence>
<protein>
    <recommendedName>
        <fullName evidence="3">AB hydrolase-1 domain-containing protein</fullName>
    </recommendedName>
</protein>
<keyword evidence="5" id="KW-1185">Reference proteome</keyword>
<proteinExistence type="predicted"/>
<dbReference type="EMBL" id="OZ034819">
    <property type="protein sequence ID" value="CAL1393083.1"/>
    <property type="molecule type" value="Genomic_DNA"/>
</dbReference>
<dbReference type="PRINTS" id="PR00111">
    <property type="entry name" value="ABHYDROLASE"/>
</dbReference>
<dbReference type="Pfam" id="PF00561">
    <property type="entry name" value="Abhydrolase_1"/>
    <property type="match status" value="1"/>
</dbReference>
<gene>
    <name evidence="4" type="ORF">LTRI10_LOCUS33683</name>
</gene>
<dbReference type="Gene3D" id="3.40.50.1820">
    <property type="entry name" value="alpha/beta hydrolase"/>
    <property type="match status" value="1"/>
</dbReference>
<evidence type="ECO:0000313" key="5">
    <source>
        <dbReference type="Proteomes" id="UP001497516"/>
    </source>
</evidence>
<dbReference type="InterPro" id="IPR000073">
    <property type="entry name" value="AB_hydrolase_1"/>
</dbReference>
<dbReference type="PANTHER" id="PTHR42977">
    <property type="entry name" value="HYDROLASE-RELATED"/>
    <property type="match status" value="1"/>
</dbReference>
<evidence type="ECO:0000313" key="4">
    <source>
        <dbReference type="EMBL" id="CAL1393083.1"/>
    </source>
</evidence>
<dbReference type="InterPro" id="IPR051340">
    <property type="entry name" value="Haloalkane_dehalogenase"/>
</dbReference>
<organism evidence="4 5">
    <name type="scientific">Linum trigynum</name>
    <dbReference type="NCBI Taxonomy" id="586398"/>
    <lineage>
        <taxon>Eukaryota</taxon>
        <taxon>Viridiplantae</taxon>
        <taxon>Streptophyta</taxon>
        <taxon>Embryophyta</taxon>
        <taxon>Tracheophyta</taxon>
        <taxon>Spermatophyta</taxon>
        <taxon>Magnoliopsida</taxon>
        <taxon>eudicotyledons</taxon>
        <taxon>Gunneridae</taxon>
        <taxon>Pentapetalae</taxon>
        <taxon>rosids</taxon>
        <taxon>fabids</taxon>
        <taxon>Malpighiales</taxon>
        <taxon>Linaceae</taxon>
        <taxon>Linum</taxon>
    </lineage>
</organism>
<dbReference type="AlphaFoldDB" id="A0AAV2F5L0"/>
<dbReference type="PANTHER" id="PTHR42977:SF3">
    <property type="entry name" value="AB HYDROLASE-1 DOMAIN-CONTAINING PROTEIN"/>
    <property type="match status" value="1"/>
</dbReference>
<name>A0AAV2F5L0_9ROSI</name>
<feature type="domain" description="AB hydrolase-1" evidence="3">
    <location>
        <begin position="136"/>
        <end position="376"/>
    </location>
</feature>
<dbReference type="Proteomes" id="UP001497516">
    <property type="component" value="Chromosome 6"/>
</dbReference>
<dbReference type="SUPFAM" id="SSF53474">
    <property type="entry name" value="alpha/beta-Hydrolases"/>
    <property type="match status" value="1"/>
</dbReference>
<reference evidence="4 5" key="1">
    <citation type="submission" date="2024-04" db="EMBL/GenBank/DDBJ databases">
        <authorList>
            <person name="Fracassetti M."/>
        </authorList>
    </citation>
    <scope>NUCLEOTIDE SEQUENCE [LARGE SCALE GENOMIC DNA]</scope>
</reference>
<keyword evidence="1" id="KW-0378">Hydrolase</keyword>